<dbReference type="EMBL" id="CP032996">
    <property type="protein sequence ID" value="QCI27042.1"/>
    <property type="molecule type" value="Genomic_DNA"/>
</dbReference>
<evidence type="ECO:0000256" key="8">
    <source>
        <dbReference type="ARBA" id="ARBA00023274"/>
    </source>
</evidence>
<comment type="function">
    <text evidence="11">Binds directly to 23S rRNA. The L1 stalk is quite mobile in the ribosome, and is involved in E site tRNA release.</text>
</comment>
<sequence>MIKITKKKKNLKNNININKEYNIDEAITILKKYQTKKFIESIDVAINLGINPKKTEQNIRGTTILPHGLGKKIKIAVFTQGENINIAKKYGADIAGGSEIIPILKNKKHNFDVIIASPDTMNIVSTLGPILGPRGLMPNLKTETITNNIEETVKNFKKGKIQYKNDKNGIIHTTIGKINFSSKHIKENFIQLISEIKKNKPKNSKGTFIKKVVLSTTMGCGIIIESNNINIK</sequence>
<dbReference type="InterPro" id="IPR028364">
    <property type="entry name" value="Ribosomal_uL1/biogenesis"/>
</dbReference>
<dbReference type="NCBIfam" id="TIGR01169">
    <property type="entry name" value="rplA_bact"/>
    <property type="match status" value="1"/>
</dbReference>
<dbReference type="PANTHER" id="PTHR36427:SF3">
    <property type="entry name" value="LARGE RIBOSOMAL SUBUNIT PROTEIN UL1M"/>
    <property type="match status" value="1"/>
</dbReference>
<dbReference type="FunFam" id="3.40.50.790:FF:000001">
    <property type="entry name" value="50S ribosomal protein L1"/>
    <property type="match status" value="1"/>
</dbReference>
<evidence type="ECO:0000256" key="10">
    <source>
        <dbReference type="ARBA" id="ARBA00059110"/>
    </source>
</evidence>
<dbReference type="InterPro" id="IPR016095">
    <property type="entry name" value="Ribosomal_uL1_3-a/b-sand"/>
</dbReference>
<keyword evidence="2 11" id="KW-0678">Repressor</keyword>
<dbReference type="InterPro" id="IPR023673">
    <property type="entry name" value="Ribosomal_uL1_CS"/>
</dbReference>
<organism evidence="13 14">
    <name type="scientific">Buchnera aphidicola</name>
    <name type="common">Therioaphis trifolii</name>
    <dbReference type="NCBI Taxonomy" id="1241884"/>
    <lineage>
        <taxon>Bacteria</taxon>
        <taxon>Pseudomonadati</taxon>
        <taxon>Pseudomonadota</taxon>
        <taxon>Gammaproteobacteria</taxon>
        <taxon>Enterobacterales</taxon>
        <taxon>Erwiniaceae</taxon>
        <taxon>Buchnera</taxon>
    </lineage>
</organism>
<dbReference type="InterPro" id="IPR023674">
    <property type="entry name" value="Ribosomal_uL1-like"/>
</dbReference>
<dbReference type="Pfam" id="PF00687">
    <property type="entry name" value="Ribosomal_L1"/>
    <property type="match status" value="1"/>
</dbReference>
<keyword evidence="6 11" id="KW-0694">RNA-binding</keyword>
<dbReference type="PANTHER" id="PTHR36427">
    <property type="entry name" value="54S RIBOSOMAL PROTEIN L1, MITOCHONDRIAL"/>
    <property type="match status" value="1"/>
</dbReference>
<evidence type="ECO:0000256" key="6">
    <source>
        <dbReference type="ARBA" id="ARBA00022884"/>
    </source>
</evidence>
<comment type="subunit">
    <text evidence="11">Part of the 50S ribosomal subunit.</text>
</comment>
<dbReference type="GO" id="GO:0022625">
    <property type="term" value="C:cytosolic large ribosomal subunit"/>
    <property type="evidence" value="ECO:0007669"/>
    <property type="project" value="TreeGrafter"/>
</dbReference>
<evidence type="ECO:0000256" key="9">
    <source>
        <dbReference type="ARBA" id="ARBA00035241"/>
    </source>
</evidence>
<dbReference type="GO" id="GO:0003735">
    <property type="term" value="F:structural constituent of ribosome"/>
    <property type="evidence" value="ECO:0007669"/>
    <property type="project" value="InterPro"/>
</dbReference>
<dbReference type="Gene3D" id="3.40.50.790">
    <property type="match status" value="1"/>
</dbReference>
<dbReference type="PIRSF" id="PIRSF002155">
    <property type="entry name" value="Ribosomal_L1"/>
    <property type="match status" value="1"/>
</dbReference>
<gene>
    <name evidence="11" type="primary">rplA</name>
    <name evidence="13" type="ORF">D9V81_00160</name>
</gene>
<evidence type="ECO:0000256" key="11">
    <source>
        <dbReference type="HAMAP-Rule" id="MF_01318"/>
    </source>
</evidence>
<keyword evidence="8 11" id="KW-0687">Ribonucleoprotein</keyword>
<comment type="similarity">
    <text evidence="1 11 12">Belongs to the universal ribosomal protein uL1 family.</text>
</comment>
<evidence type="ECO:0000256" key="3">
    <source>
        <dbReference type="ARBA" id="ARBA00022555"/>
    </source>
</evidence>
<dbReference type="GO" id="GO:0000049">
    <property type="term" value="F:tRNA binding"/>
    <property type="evidence" value="ECO:0007669"/>
    <property type="project" value="UniProtKB-KW"/>
</dbReference>
<dbReference type="Proteomes" id="UP000298603">
    <property type="component" value="Chromosome"/>
</dbReference>
<keyword evidence="7 11" id="KW-0689">Ribosomal protein</keyword>
<dbReference type="InterPro" id="IPR002143">
    <property type="entry name" value="Ribosomal_uL1"/>
</dbReference>
<evidence type="ECO:0000313" key="14">
    <source>
        <dbReference type="Proteomes" id="UP000298603"/>
    </source>
</evidence>
<dbReference type="RefSeq" id="WP_158349308.1">
    <property type="nucleotide sequence ID" value="NZ_CP032996.1"/>
</dbReference>
<keyword evidence="14" id="KW-1185">Reference proteome</keyword>
<dbReference type="HAMAP" id="MF_01318_B">
    <property type="entry name" value="Ribosomal_uL1_B"/>
    <property type="match status" value="1"/>
</dbReference>
<dbReference type="GO" id="GO:0019843">
    <property type="term" value="F:rRNA binding"/>
    <property type="evidence" value="ECO:0007669"/>
    <property type="project" value="UniProtKB-UniRule"/>
</dbReference>
<keyword evidence="5 11" id="KW-0810">Translation regulation</keyword>
<dbReference type="GO" id="GO:0006412">
    <property type="term" value="P:translation"/>
    <property type="evidence" value="ECO:0007669"/>
    <property type="project" value="UniProtKB-UniRule"/>
</dbReference>
<evidence type="ECO:0000256" key="5">
    <source>
        <dbReference type="ARBA" id="ARBA00022845"/>
    </source>
</evidence>
<evidence type="ECO:0000256" key="7">
    <source>
        <dbReference type="ARBA" id="ARBA00022980"/>
    </source>
</evidence>
<proteinExistence type="inferred from homology"/>
<protein>
    <recommendedName>
        <fullName evidence="9 11">Large ribosomal subunit protein uL1</fullName>
    </recommendedName>
</protein>
<name>A0A4D6YDE5_9GAMM</name>
<dbReference type="AlphaFoldDB" id="A0A4D6YDE5"/>
<evidence type="ECO:0000256" key="4">
    <source>
        <dbReference type="ARBA" id="ARBA00022730"/>
    </source>
</evidence>
<dbReference type="PROSITE" id="PS01199">
    <property type="entry name" value="RIBOSOMAL_L1"/>
    <property type="match status" value="1"/>
</dbReference>
<keyword evidence="4 11" id="KW-0699">rRNA-binding</keyword>
<evidence type="ECO:0000256" key="2">
    <source>
        <dbReference type="ARBA" id="ARBA00022491"/>
    </source>
</evidence>
<evidence type="ECO:0000256" key="12">
    <source>
        <dbReference type="RuleBase" id="RU000659"/>
    </source>
</evidence>
<reference evidence="13 14" key="1">
    <citation type="submission" date="2018-10" db="EMBL/GenBank/DDBJ databases">
        <title>Comparative functional genomics of the obligate endosymbiont Buchnera aphidicola.</title>
        <authorList>
            <person name="Chong R.A."/>
        </authorList>
    </citation>
    <scope>NUCLEOTIDE SEQUENCE [LARGE SCALE GENOMIC DNA]</scope>
    <source>
        <strain evidence="13 14">Tma</strain>
    </source>
</reference>
<dbReference type="Gene3D" id="3.30.190.20">
    <property type="match status" value="1"/>
</dbReference>
<evidence type="ECO:0000313" key="13">
    <source>
        <dbReference type="EMBL" id="QCI27042.1"/>
    </source>
</evidence>
<comment type="function">
    <text evidence="10 11">Protein L1 is also a translational repressor protein, it controls the translation of the L11 operon by binding to its mRNA.</text>
</comment>
<dbReference type="CDD" id="cd00403">
    <property type="entry name" value="Ribosomal_L1"/>
    <property type="match status" value="1"/>
</dbReference>
<dbReference type="InterPro" id="IPR005878">
    <property type="entry name" value="Ribosom_uL1_bac-type"/>
</dbReference>
<accession>A0A4D6YDE5</accession>
<keyword evidence="3 11" id="KW-0820">tRNA-binding</keyword>
<dbReference type="OrthoDB" id="9803740at2"/>
<evidence type="ECO:0000256" key="1">
    <source>
        <dbReference type="ARBA" id="ARBA00010531"/>
    </source>
</evidence>
<dbReference type="SUPFAM" id="SSF56808">
    <property type="entry name" value="Ribosomal protein L1"/>
    <property type="match status" value="1"/>
</dbReference>
<dbReference type="GO" id="GO:0006417">
    <property type="term" value="P:regulation of translation"/>
    <property type="evidence" value="ECO:0007669"/>
    <property type="project" value="UniProtKB-KW"/>
</dbReference>